<sequence>MSTLPKTTMEFGMSALEHLKKTLDDEMLQEDTAQMIGLMKSKLGSAYVKMLADSKRPSELLNFLENNMPEDDVMSVAFHVLATMKYHVENKNIAEYIASYQKSRMTCHGRSRAFVVGRDDEIENALSLLQNNKGVLIYGPGGYGKTTFANELCARCAFHNKADTFVVDMRQSRSINDLFKGILEVQNIVLDGDNKELQNEVWYRLKGLQNETLFHLDNMEHVYDAMPNELGQVLGRLEEFNHKVQH</sequence>
<accession>A0ABY7DN33</accession>
<gene>
    <name evidence="2" type="ORF">MAR_023470</name>
</gene>
<keyword evidence="3" id="KW-1185">Reference proteome</keyword>
<reference evidence="2" key="1">
    <citation type="submission" date="2022-11" db="EMBL/GenBank/DDBJ databases">
        <title>Centuries of genome instability and evolution in soft-shell clam transmissible cancer (bioRxiv).</title>
        <authorList>
            <person name="Hart S.F.M."/>
            <person name="Yonemitsu M.A."/>
            <person name="Giersch R.M."/>
            <person name="Beal B.F."/>
            <person name="Arriagada G."/>
            <person name="Davis B.W."/>
            <person name="Ostrander E.A."/>
            <person name="Goff S.P."/>
            <person name="Metzger M.J."/>
        </authorList>
    </citation>
    <scope>NUCLEOTIDE SEQUENCE</scope>
    <source>
        <strain evidence="2">MELC-2E11</strain>
        <tissue evidence="2">Siphon/mantle</tissue>
    </source>
</reference>
<name>A0ABY7DN33_MYAAR</name>
<evidence type="ECO:0000313" key="2">
    <source>
        <dbReference type="EMBL" id="WAQ99097.1"/>
    </source>
</evidence>
<dbReference type="Pfam" id="PF25201">
    <property type="entry name" value="nSTAND6"/>
    <property type="match status" value="1"/>
</dbReference>
<dbReference type="Gene3D" id="3.40.50.300">
    <property type="entry name" value="P-loop containing nucleotide triphosphate hydrolases"/>
    <property type="match status" value="1"/>
</dbReference>
<proteinExistence type="predicted"/>
<evidence type="ECO:0000259" key="1">
    <source>
        <dbReference type="Pfam" id="PF25201"/>
    </source>
</evidence>
<protein>
    <recommendedName>
        <fullName evidence="1">Novel STAND NTPase 6 domain-containing protein</fullName>
    </recommendedName>
</protein>
<feature type="domain" description="Novel STAND NTPase 6" evidence="1">
    <location>
        <begin position="116"/>
        <end position="185"/>
    </location>
</feature>
<evidence type="ECO:0000313" key="3">
    <source>
        <dbReference type="Proteomes" id="UP001164746"/>
    </source>
</evidence>
<dbReference type="SUPFAM" id="SSF52540">
    <property type="entry name" value="P-loop containing nucleoside triphosphate hydrolases"/>
    <property type="match status" value="1"/>
</dbReference>
<dbReference type="InterPro" id="IPR027417">
    <property type="entry name" value="P-loop_NTPase"/>
</dbReference>
<dbReference type="Proteomes" id="UP001164746">
    <property type="component" value="Chromosome 3"/>
</dbReference>
<dbReference type="EMBL" id="CP111014">
    <property type="protein sequence ID" value="WAQ99097.1"/>
    <property type="molecule type" value="Genomic_DNA"/>
</dbReference>
<organism evidence="2 3">
    <name type="scientific">Mya arenaria</name>
    <name type="common">Soft-shell clam</name>
    <dbReference type="NCBI Taxonomy" id="6604"/>
    <lineage>
        <taxon>Eukaryota</taxon>
        <taxon>Metazoa</taxon>
        <taxon>Spiralia</taxon>
        <taxon>Lophotrochozoa</taxon>
        <taxon>Mollusca</taxon>
        <taxon>Bivalvia</taxon>
        <taxon>Autobranchia</taxon>
        <taxon>Heteroconchia</taxon>
        <taxon>Euheterodonta</taxon>
        <taxon>Imparidentia</taxon>
        <taxon>Neoheterodontei</taxon>
        <taxon>Myida</taxon>
        <taxon>Myoidea</taxon>
        <taxon>Myidae</taxon>
        <taxon>Mya</taxon>
    </lineage>
</organism>
<dbReference type="InterPro" id="IPR057575">
    <property type="entry name" value="nSTAND6_dom"/>
</dbReference>